<comment type="caution">
    <text evidence="2">The sequence shown here is derived from an EMBL/GenBank/DDBJ whole genome shotgun (WGS) entry which is preliminary data.</text>
</comment>
<keyword evidence="1" id="KW-0472">Membrane</keyword>
<dbReference type="AlphaFoldDB" id="A0A7W5VB17"/>
<feature type="transmembrane region" description="Helical" evidence="1">
    <location>
        <begin position="6"/>
        <end position="39"/>
    </location>
</feature>
<protein>
    <submittedName>
        <fullName evidence="2">Uncharacterized protein</fullName>
    </submittedName>
</protein>
<keyword evidence="1" id="KW-1133">Transmembrane helix</keyword>
<evidence type="ECO:0000256" key="1">
    <source>
        <dbReference type="SAM" id="Phobius"/>
    </source>
</evidence>
<sequence>MPLTSSVGALLAGVVVAALGYAALAASWGVLLTVLLAGCRRAVPLRDRKKK</sequence>
<proteinExistence type="predicted"/>
<dbReference type="RefSeq" id="WP_183662821.1">
    <property type="nucleotide sequence ID" value="NZ_BAAAXX010000165.1"/>
</dbReference>
<keyword evidence="1" id="KW-0812">Transmembrane</keyword>
<name>A0A7W5VB17_9ACTN</name>
<keyword evidence="3" id="KW-1185">Reference proteome</keyword>
<dbReference type="Proteomes" id="UP000579945">
    <property type="component" value="Unassembled WGS sequence"/>
</dbReference>
<evidence type="ECO:0000313" key="2">
    <source>
        <dbReference type="EMBL" id="MBB3733966.1"/>
    </source>
</evidence>
<reference evidence="2 3" key="1">
    <citation type="submission" date="2020-08" db="EMBL/GenBank/DDBJ databases">
        <title>Sequencing the genomes of 1000 actinobacteria strains.</title>
        <authorList>
            <person name="Klenk H.-P."/>
        </authorList>
    </citation>
    <scope>NUCLEOTIDE SEQUENCE [LARGE SCALE GENOMIC DNA]</scope>
    <source>
        <strain evidence="2 3">DSM 44320</strain>
    </source>
</reference>
<dbReference type="EMBL" id="JACIBV010000003">
    <property type="protein sequence ID" value="MBB3733966.1"/>
    <property type="molecule type" value="Genomic_DNA"/>
</dbReference>
<accession>A0A7W5VB17</accession>
<dbReference type="GeneID" id="95395863"/>
<gene>
    <name evidence="2" type="ORF">FHR33_009919</name>
</gene>
<organism evidence="2 3">
    <name type="scientific">Nonomuraea dietziae</name>
    <dbReference type="NCBI Taxonomy" id="65515"/>
    <lineage>
        <taxon>Bacteria</taxon>
        <taxon>Bacillati</taxon>
        <taxon>Actinomycetota</taxon>
        <taxon>Actinomycetes</taxon>
        <taxon>Streptosporangiales</taxon>
        <taxon>Streptosporangiaceae</taxon>
        <taxon>Nonomuraea</taxon>
    </lineage>
</organism>
<evidence type="ECO:0000313" key="3">
    <source>
        <dbReference type="Proteomes" id="UP000579945"/>
    </source>
</evidence>